<dbReference type="Gene3D" id="3.30.1330.120">
    <property type="entry name" value="2-methylcitrate dehydratase PrpD"/>
    <property type="match status" value="1"/>
</dbReference>
<accession>A0ABW9ESF7</accession>
<organism evidence="2 3">
    <name type="scientific">Paraburkholderia strydomiana</name>
    <dbReference type="NCBI Taxonomy" id="1245417"/>
    <lineage>
        <taxon>Bacteria</taxon>
        <taxon>Pseudomonadati</taxon>
        <taxon>Pseudomonadota</taxon>
        <taxon>Betaproteobacteria</taxon>
        <taxon>Burkholderiales</taxon>
        <taxon>Burkholderiaceae</taxon>
        <taxon>Paraburkholderia</taxon>
    </lineage>
</organism>
<dbReference type="InterPro" id="IPR036148">
    <property type="entry name" value="MmgE/PrpD_sf"/>
</dbReference>
<dbReference type="Proteomes" id="UP001629392">
    <property type="component" value="Unassembled WGS sequence"/>
</dbReference>
<sequence>MLPQSRLRRQAAPHASDVARQIGNINRIKAVEIRTSHEGWFSAGKDRQKWAPETSETADHSLLYIVALAMFDGDITLSSYTPQKLRDSAIRAFMQKIQVVDAPEMTRLYPKYAATVVTATQDDGSTVARRVDNVPGFANHPMQRTDFEKKFRANTVSARGPRQADEALAAVRSLDQSTSISTIFDRLVVT</sequence>
<comment type="caution">
    <text evidence="2">The sequence shown here is derived from an EMBL/GenBank/DDBJ whole genome shotgun (WGS) entry which is preliminary data.</text>
</comment>
<evidence type="ECO:0000313" key="2">
    <source>
        <dbReference type="EMBL" id="MFM0721675.1"/>
    </source>
</evidence>
<evidence type="ECO:0000313" key="3">
    <source>
        <dbReference type="Proteomes" id="UP001629392"/>
    </source>
</evidence>
<gene>
    <name evidence="2" type="ORF">PQQ73_35890</name>
</gene>
<dbReference type="Pfam" id="PF19305">
    <property type="entry name" value="MmgE_PrpD_C"/>
    <property type="match status" value="1"/>
</dbReference>
<dbReference type="InterPro" id="IPR045337">
    <property type="entry name" value="MmgE_PrpD_C"/>
</dbReference>
<dbReference type="PANTHER" id="PTHR16943">
    <property type="entry name" value="2-METHYLCITRATE DEHYDRATASE-RELATED"/>
    <property type="match status" value="1"/>
</dbReference>
<dbReference type="InterPro" id="IPR042188">
    <property type="entry name" value="MmgE/PrpD_sf_2"/>
</dbReference>
<proteinExistence type="predicted"/>
<dbReference type="PANTHER" id="PTHR16943:SF8">
    <property type="entry name" value="2-METHYLCITRATE DEHYDRATASE"/>
    <property type="match status" value="1"/>
</dbReference>
<dbReference type="SUPFAM" id="SSF103378">
    <property type="entry name" value="2-methylcitrate dehydratase PrpD"/>
    <property type="match status" value="1"/>
</dbReference>
<dbReference type="EMBL" id="JAQQCL010000051">
    <property type="protein sequence ID" value="MFM0721675.1"/>
    <property type="molecule type" value="Genomic_DNA"/>
</dbReference>
<evidence type="ECO:0000259" key="1">
    <source>
        <dbReference type="Pfam" id="PF19305"/>
    </source>
</evidence>
<name>A0ABW9ESF7_9BURK</name>
<protein>
    <recommendedName>
        <fullName evidence="1">MmgE/PrpD C-terminal domain-containing protein</fullName>
    </recommendedName>
</protein>
<feature type="domain" description="MmgE/PrpD C-terminal" evidence="1">
    <location>
        <begin position="15"/>
        <end position="176"/>
    </location>
</feature>
<dbReference type="InterPro" id="IPR005656">
    <property type="entry name" value="MmgE_PrpD"/>
</dbReference>
<keyword evidence="3" id="KW-1185">Reference proteome</keyword>
<reference evidence="2 3" key="1">
    <citation type="journal article" date="2024" name="Chem. Sci.">
        <title>Discovery of megapolipeptins by genome mining of a Burkholderiales bacteria collection.</title>
        <authorList>
            <person name="Paulo B.S."/>
            <person name="Recchia M.J.J."/>
            <person name="Lee S."/>
            <person name="Fergusson C.H."/>
            <person name="Romanowski S.B."/>
            <person name="Hernandez A."/>
            <person name="Krull N."/>
            <person name="Liu D.Y."/>
            <person name="Cavanagh H."/>
            <person name="Bos A."/>
            <person name="Gray C.A."/>
            <person name="Murphy B.T."/>
            <person name="Linington R.G."/>
            <person name="Eustaquio A.S."/>
        </authorList>
    </citation>
    <scope>NUCLEOTIDE SEQUENCE [LARGE SCALE GENOMIC DNA]</scope>
    <source>
        <strain evidence="2 3">RL17-350-BIC-E</strain>
    </source>
</reference>